<accession>A0AAE1W5V2</accession>
<sequence>MGSSSSLSSIGGSTRGWGAGGIHLPHPFFDRLIRPSRYRKLLMIRHDQHKHCLVQSEYVARMMSFKERMRPLSVHDGGISYPLGNTFTPYEPVAWSNGRFCNVKHRVQCYEPTIRTSIALFVLAPNDEKVEAPPQLVDSDHPRCYIPFDFEDYRKLRSSTNSPTGGALKYFLAKSS</sequence>
<dbReference type="AlphaFoldDB" id="A0AAE1W5V2"/>
<protein>
    <submittedName>
        <fullName evidence="1">2-oxoglutarate-dependent dioxygenase DAO</fullName>
    </submittedName>
</protein>
<proteinExistence type="predicted"/>
<dbReference type="InterPro" id="IPR027443">
    <property type="entry name" value="IPNS-like_sf"/>
</dbReference>
<keyword evidence="2" id="KW-1185">Reference proteome</keyword>
<keyword evidence="1" id="KW-0223">Dioxygenase</keyword>
<dbReference type="GO" id="GO:0051213">
    <property type="term" value="F:dioxygenase activity"/>
    <property type="evidence" value="ECO:0007669"/>
    <property type="project" value="UniProtKB-KW"/>
</dbReference>
<reference evidence="1" key="2">
    <citation type="journal article" date="2024" name="Plant">
        <title>Genomic evolution and insights into agronomic trait innovations of Sesamum species.</title>
        <authorList>
            <person name="Miao H."/>
            <person name="Wang L."/>
            <person name="Qu L."/>
            <person name="Liu H."/>
            <person name="Sun Y."/>
            <person name="Le M."/>
            <person name="Wang Q."/>
            <person name="Wei S."/>
            <person name="Zheng Y."/>
            <person name="Lin W."/>
            <person name="Duan Y."/>
            <person name="Cao H."/>
            <person name="Xiong S."/>
            <person name="Wang X."/>
            <person name="Wei L."/>
            <person name="Li C."/>
            <person name="Ma Q."/>
            <person name="Ju M."/>
            <person name="Zhao R."/>
            <person name="Li G."/>
            <person name="Mu C."/>
            <person name="Tian Q."/>
            <person name="Mei H."/>
            <person name="Zhang T."/>
            <person name="Gao T."/>
            <person name="Zhang H."/>
        </authorList>
    </citation>
    <scope>NUCLEOTIDE SEQUENCE</scope>
    <source>
        <strain evidence="1">K16</strain>
    </source>
</reference>
<evidence type="ECO:0000313" key="2">
    <source>
        <dbReference type="Proteomes" id="UP001289374"/>
    </source>
</evidence>
<dbReference type="Gene3D" id="2.60.120.330">
    <property type="entry name" value="B-lactam Antibiotic, Isopenicillin N Synthase, Chain"/>
    <property type="match status" value="1"/>
</dbReference>
<name>A0AAE1W5V2_9LAMI</name>
<evidence type="ECO:0000313" key="1">
    <source>
        <dbReference type="EMBL" id="KAK4387208.1"/>
    </source>
</evidence>
<organism evidence="1 2">
    <name type="scientific">Sesamum angolense</name>
    <dbReference type="NCBI Taxonomy" id="2727404"/>
    <lineage>
        <taxon>Eukaryota</taxon>
        <taxon>Viridiplantae</taxon>
        <taxon>Streptophyta</taxon>
        <taxon>Embryophyta</taxon>
        <taxon>Tracheophyta</taxon>
        <taxon>Spermatophyta</taxon>
        <taxon>Magnoliopsida</taxon>
        <taxon>eudicotyledons</taxon>
        <taxon>Gunneridae</taxon>
        <taxon>Pentapetalae</taxon>
        <taxon>asterids</taxon>
        <taxon>lamiids</taxon>
        <taxon>Lamiales</taxon>
        <taxon>Pedaliaceae</taxon>
        <taxon>Sesamum</taxon>
    </lineage>
</organism>
<dbReference type="EMBL" id="JACGWL010000015">
    <property type="protein sequence ID" value="KAK4387208.1"/>
    <property type="molecule type" value="Genomic_DNA"/>
</dbReference>
<dbReference type="Proteomes" id="UP001289374">
    <property type="component" value="Unassembled WGS sequence"/>
</dbReference>
<dbReference type="SUPFAM" id="SSF51197">
    <property type="entry name" value="Clavaminate synthase-like"/>
    <property type="match status" value="1"/>
</dbReference>
<gene>
    <name evidence="1" type="ORF">Sango_2591400</name>
</gene>
<reference evidence="1" key="1">
    <citation type="submission" date="2020-06" db="EMBL/GenBank/DDBJ databases">
        <authorList>
            <person name="Li T."/>
            <person name="Hu X."/>
            <person name="Zhang T."/>
            <person name="Song X."/>
            <person name="Zhang H."/>
            <person name="Dai N."/>
            <person name="Sheng W."/>
            <person name="Hou X."/>
            <person name="Wei L."/>
        </authorList>
    </citation>
    <scope>NUCLEOTIDE SEQUENCE</scope>
    <source>
        <strain evidence="1">K16</strain>
        <tissue evidence="1">Leaf</tissue>
    </source>
</reference>
<comment type="caution">
    <text evidence="1">The sequence shown here is derived from an EMBL/GenBank/DDBJ whole genome shotgun (WGS) entry which is preliminary data.</text>
</comment>
<keyword evidence="1" id="KW-0560">Oxidoreductase</keyword>